<feature type="domain" description="Fatty acid desaturase" evidence="2">
    <location>
        <begin position="71"/>
        <end position="328"/>
    </location>
</feature>
<keyword evidence="1" id="KW-1133">Transmembrane helix</keyword>
<gene>
    <name evidence="3" type="ORF">AWL63_23680</name>
</gene>
<evidence type="ECO:0000313" key="3">
    <source>
        <dbReference type="EMBL" id="AOH87307.1"/>
    </source>
</evidence>
<feature type="transmembrane region" description="Helical" evidence="1">
    <location>
        <begin position="102"/>
        <end position="121"/>
    </location>
</feature>
<name>A0A1B3ZIQ1_9SPHN</name>
<reference evidence="3 4" key="1">
    <citation type="submission" date="2016-01" db="EMBL/GenBank/DDBJ databases">
        <title>Complete genome and mega plasmid sequence of Sphingomonas panacis DCY99 elicits systemic resistance in rice to Xanthomonas oryzae.</title>
        <authorList>
            <person name="Kim Y.J."/>
            <person name="Yang D.C."/>
            <person name="Sing P."/>
        </authorList>
    </citation>
    <scope>NUCLEOTIDE SEQUENCE [LARGE SCALE GENOMIC DNA]</scope>
    <source>
        <strain evidence="3 4">DCY99</strain>
        <plasmid evidence="4">Plasmid</plasmid>
    </source>
</reference>
<feature type="transmembrane region" description="Helical" evidence="1">
    <location>
        <begin position="53"/>
        <end position="82"/>
    </location>
</feature>
<evidence type="ECO:0000313" key="4">
    <source>
        <dbReference type="Proteomes" id="UP000094256"/>
    </source>
</evidence>
<geneLocation type="plasmid" evidence="4"/>
<protein>
    <submittedName>
        <fullName evidence="3">Fatty acid desaturase</fullName>
    </submittedName>
</protein>
<accession>A0A1B3ZIQ1</accession>
<dbReference type="KEGG" id="span:AWL63_23680"/>
<evidence type="ECO:0000259" key="2">
    <source>
        <dbReference type="Pfam" id="PF00487"/>
    </source>
</evidence>
<keyword evidence="1" id="KW-0812">Transmembrane</keyword>
<dbReference type="Pfam" id="PF00487">
    <property type="entry name" value="FA_desaturase"/>
    <property type="match status" value="1"/>
</dbReference>
<evidence type="ECO:0000256" key="1">
    <source>
        <dbReference type="SAM" id="Phobius"/>
    </source>
</evidence>
<feature type="transmembrane region" description="Helical" evidence="1">
    <location>
        <begin position="221"/>
        <end position="246"/>
    </location>
</feature>
<organism evidence="3 4">
    <name type="scientific">Sphingomonas panacis</name>
    <dbReference type="NCBI Taxonomy" id="1560345"/>
    <lineage>
        <taxon>Bacteria</taxon>
        <taxon>Pseudomonadati</taxon>
        <taxon>Pseudomonadota</taxon>
        <taxon>Alphaproteobacteria</taxon>
        <taxon>Sphingomonadales</taxon>
        <taxon>Sphingomonadaceae</taxon>
        <taxon>Sphingomonas</taxon>
    </lineage>
</organism>
<keyword evidence="1" id="KW-0472">Membrane</keyword>
<dbReference type="Proteomes" id="UP000094256">
    <property type="component" value="Plasmid unnamed"/>
</dbReference>
<feature type="transmembrane region" description="Helical" evidence="1">
    <location>
        <begin position="155"/>
        <end position="181"/>
    </location>
</feature>
<dbReference type="AlphaFoldDB" id="A0A1B3ZIQ1"/>
<sequence length="355" mass="39046">MTLPELAHPNAAPPLDDTRDDRRMLRVAAAVVRDLSTPRASVYWPDLLISTGVGYTALAGAISFDTVSLALASGLVAILALYRAASFIHELSHLRKGALPGFRFAWNALIGIPLMIPSFLYEGVHTQHHARTRYGTAEDPEYLSLALMKPWSLPLFVMSAALAPLALIVRFGVLTPMGVAIPPLRKIVQERCSALSINPAYRRSAPHGAFRRQWQLQEACACLWALMLAASVVMIGTRPLLTYLAVHSGLTVLNQLRTLVAHLWENDGEVMSVTEQYLDSVNVPPPNWLAPIWAPLGLRYHALHHLLPSLPYHSLGTAHRRIMAQIVEPSAYRKANHSGMLPLIARIARGTASER</sequence>
<dbReference type="GO" id="GO:0006629">
    <property type="term" value="P:lipid metabolic process"/>
    <property type="evidence" value="ECO:0007669"/>
    <property type="project" value="InterPro"/>
</dbReference>
<keyword evidence="4" id="KW-1185">Reference proteome</keyword>
<dbReference type="EMBL" id="CP014169">
    <property type="protein sequence ID" value="AOH87307.1"/>
    <property type="molecule type" value="Genomic_DNA"/>
</dbReference>
<proteinExistence type="predicted"/>
<keyword evidence="3" id="KW-0614">Plasmid</keyword>
<dbReference type="InterPro" id="IPR005804">
    <property type="entry name" value="FA_desaturase_dom"/>
</dbReference>